<reference evidence="4 5" key="1">
    <citation type="submission" date="2018-06" db="EMBL/GenBank/DDBJ databases">
        <authorList>
            <person name="Strepis N."/>
        </authorList>
    </citation>
    <scope>NUCLEOTIDE SEQUENCE [LARGE SCALE GENOMIC DNA]</scope>
    <source>
        <strain evidence="4">LUCI</strain>
    </source>
</reference>
<feature type="domain" description="Nitroreductase" evidence="3">
    <location>
        <begin position="9"/>
        <end position="167"/>
    </location>
</feature>
<dbReference type="Proteomes" id="UP000277811">
    <property type="component" value="Unassembled WGS sequence"/>
</dbReference>
<dbReference type="PANTHER" id="PTHR43673:SF10">
    <property type="entry name" value="NADH DEHYDROGENASE_NAD(P)H NITROREDUCTASE XCC3605-RELATED"/>
    <property type="match status" value="1"/>
</dbReference>
<dbReference type="GO" id="GO:0016491">
    <property type="term" value="F:oxidoreductase activity"/>
    <property type="evidence" value="ECO:0007669"/>
    <property type="project" value="UniProtKB-KW"/>
</dbReference>
<sequence>MTNEVLETIKRRRSIRSFKEEQIKDEELQAIIEAGRYAPSAMNQQCWHFTVVQNKEILEMLNARAKKAAAEIDNEHIQQMAKNENFNIFYGAPTVVIISGDEAALLIDADCAAAAQNMLLAAESVGLGSCWVNFVVFAFQGDESLRLKQQLGIPEGFRPFYSVVLGYKKVERTNVPAKKETVVNYVK</sequence>
<accession>A0A498RH27</accession>
<dbReference type="AlphaFoldDB" id="A0A498RH27"/>
<comment type="similarity">
    <text evidence="1">Belongs to the nitroreductase family.</text>
</comment>
<keyword evidence="5" id="KW-1185">Reference proteome</keyword>
<dbReference type="SUPFAM" id="SSF55469">
    <property type="entry name" value="FMN-dependent nitroreductase-like"/>
    <property type="match status" value="1"/>
</dbReference>
<dbReference type="Pfam" id="PF00881">
    <property type="entry name" value="Nitroreductase"/>
    <property type="match status" value="1"/>
</dbReference>
<dbReference type="OrthoDB" id="9783470at2"/>
<dbReference type="PANTHER" id="PTHR43673">
    <property type="entry name" value="NAD(P)H NITROREDUCTASE YDGI-RELATED"/>
    <property type="match status" value="1"/>
</dbReference>
<proteinExistence type="inferred from homology"/>
<gene>
    <name evidence="4" type="ORF">LUCI_3710</name>
</gene>
<evidence type="ECO:0000313" key="5">
    <source>
        <dbReference type="Proteomes" id="UP000277811"/>
    </source>
</evidence>
<dbReference type="Gene3D" id="3.40.109.10">
    <property type="entry name" value="NADH Oxidase"/>
    <property type="match status" value="1"/>
</dbReference>
<dbReference type="EMBL" id="UPPP01000090">
    <property type="protein sequence ID" value="VBB08438.1"/>
    <property type="molecule type" value="Genomic_DNA"/>
</dbReference>
<dbReference type="InterPro" id="IPR000415">
    <property type="entry name" value="Nitroreductase-like"/>
</dbReference>
<organism evidence="4 5">
    <name type="scientific">Lucifera butyrica</name>
    <dbReference type="NCBI Taxonomy" id="1351585"/>
    <lineage>
        <taxon>Bacteria</taxon>
        <taxon>Bacillati</taxon>
        <taxon>Bacillota</taxon>
        <taxon>Negativicutes</taxon>
        <taxon>Veillonellales</taxon>
        <taxon>Veillonellaceae</taxon>
        <taxon>Lucifera</taxon>
    </lineage>
</organism>
<keyword evidence="2" id="KW-0560">Oxidoreductase</keyword>
<protein>
    <submittedName>
        <fullName evidence="4">Nitroreductase</fullName>
    </submittedName>
</protein>
<dbReference type="RefSeq" id="WP_122629307.1">
    <property type="nucleotide sequence ID" value="NZ_UPPP01000090.1"/>
</dbReference>
<evidence type="ECO:0000256" key="1">
    <source>
        <dbReference type="ARBA" id="ARBA00007118"/>
    </source>
</evidence>
<evidence type="ECO:0000256" key="2">
    <source>
        <dbReference type="ARBA" id="ARBA00023002"/>
    </source>
</evidence>
<evidence type="ECO:0000259" key="3">
    <source>
        <dbReference type="Pfam" id="PF00881"/>
    </source>
</evidence>
<evidence type="ECO:0000313" key="4">
    <source>
        <dbReference type="EMBL" id="VBB08438.1"/>
    </source>
</evidence>
<dbReference type="InterPro" id="IPR029479">
    <property type="entry name" value="Nitroreductase"/>
</dbReference>
<name>A0A498RH27_9FIRM</name>